<evidence type="ECO:0000313" key="1">
    <source>
        <dbReference type="EMBL" id="CDY46978.1"/>
    </source>
</evidence>
<evidence type="ECO:0000313" key="2">
    <source>
        <dbReference type="Proteomes" id="UP000028999"/>
    </source>
</evidence>
<dbReference type="Gramene" id="CDY46978">
    <property type="protein sequence ID" value="CDY46978"/>
    <property type="gene ID" value="GSBRNA2T00086465001"/>
</dbReference>
<protein>
    <submittedName>
        <fullName evidence="1">BnaC09g14260D protein</fullName>
    </submittedName>
</protein>
<dbReference type="Proteomes" id="UP000028999">
    <property type="component" value="Unassembled WGS sequence"/>
</dbReference>
<organism evidence="1 2">
    <name type="scientific">Brassica napus</name>
    <name type="common">Rape</name>
    <dbReference type="NCBI Taxonomy" id="3708"/>
    <lineage>
        <taxon>Eukaryota</taxon>
        <taxon>Viridiplantae</taxon>
        <taxon>Streptophyta</taxon>
        <taxon>Embryophyta</taxon>
        <taxon>Tracheophyta</taxon>
        <taxon>Spermatophyta</taxon>
        <taxon>Magnoliopsida</taxon>
        <taxon>eudicotyledons</taxon>
        <taxon>Gunneridae</taxon>
        <taxon>Pentapetalae</taxon>
        <taxon>rosids</taxon>
        <taxon>malvids</taxon>
        <taxon>Brassicales</taxon>
        <taxon>Brassicaceae</taxon>
        <taxon>Brassiceae</taxon>
        <taxon>Brassica</taxon>
    </lineage>
</organism>
<sequence length="136" mass="15325">MITPSDVPSRWRKKSPNGFRRRLRLFSCSMGRLKESSPVILLLLLFPLLLHQSLTKVLGESESTRFGFCSSQQVKSFNEDKFLDQHFATRHFNLLNTTGTKCLADLCGALHCDFVLSSKKAKSKCNPAAAAKNRHL</sequence>
<dbReference type="AlphaFoldDB" id="A0A078ICL6"/>
<dbReference type="PaxDb" id="3708-A0A078ICL6"/>
<dbReference type="PANTHER" id="PTHR21385">
    <property type="entry name" value="ZINC FINGER PROTEIN-RELATED"/>
    <property type="match status" value="1"/>
</dbReference>
<proteinExistence type="predicted"/>
<reference evidence="1 2" key="1">
    <citation type="journal article" date="2014" name="Science">
        <title>Plant genetics. Early allopolyploid evolution in the post-Neolithic Brassica napus oilseed genome.</title>
        <authorList>
            <person name="Chalhoub B."/>
            <person name="Denoeud F."/>
            <person name="Liu S."/>
            <person name="Parkin I.A."/>
            <person name="Tang H."/>
            <person name="Wang X."/>
            <person name="Chiquet J."/>
            <person name="Belcram H."/>
            <person name="Tong C."/>
            <person name="Samans B."/>
            <person name="Correa M."/>
            <person name="Da Silva C."/>
            <person name="Just J."/>
            <person name="Falentin C."/>
            <person name="Koh C.S."/>
            <person name="Le Clainche I."/>
            <person name="Bernard M."/>
            <person name="Bento P."/>
            <person name="Noel B."/>
            <person name="Labadie K."/>
            <person name="Alberti A."/>
            <person name="Charles M."/>
            <person name="Arnaud D."/>
            <person name="Guo H."/>
            <person name="Daviaud C."/>
            <person name="Alamery S."/>
            <person name="Jabbari K."/>
            <person name="Zhao M."/>
            <person name="Edger P.P."/>
            <person name="Chelaifa H."/>
            <person name="Tack D."/>
            <person name="Lassalle G."/>
            <person name="Mestiri I."/>
            <person name="Schnel N."/>
            <person name="Le Paslier M.C."/>
            <person name="Fan G."/>
            <person name="Renault V."/>
            <person name="Bayer P.E."/>
            <person name="Golicz A.A."/>
            <person name="Manoli S."/>
            <person name="Lee T.H."/>
            <person name="Thi V.H."/>
            <person name="Chalabi S."/>
            <person name="Hu Q."/>
            <person name="Fan C."/>
            <person name="Tollenaere R."/>
            <person name="Lu Y."/>
            <person name="Battail C."/>
            <person name="Shen J."/>
            <person name="Sidebottom C.H."/>
            <person name="Wang X."/>
            <person name="Canaguier A."/>
            <person name="Chauveau A."/>
            <person name="Berard A."/>
            <person name="Deniot G."/>
            <person name="Guan M."/>
            <person name="Liu Z."/>
            <person name="Sun F."/>
            <person name="Lim Y.P."/>
            <person name="Lyons E."/>
            <person name="Town C.D."/>
            <person name="Bancroft I."/>
            <person name="Wang X."/>
            <person name="Meng J."/>
            <person name="Ma J."/>
            <person name="Pires J.C."/>
            <person name="King G.J."/>
            <person name="Brunel D."/>
            <person name="Delourme R."/>
            <person name="Renard M."/>
            <person name="Aury J.M."/>
            <person name="Adams K.L."/>
            <person name="Batley J."/>
            <person name="Snowdon R.J."/>
            <person name="Tost J."/>
            <person name="Edwards D."/>
            <person name="Zhou Y."/>
            <person name="Hua W."/>
            <person name="Sharpe A.G."/>
            <person name="Paterson A.H."/>
            <person name="Guan C."/>
            <person name="Wincker P."/>
        </authorList>
    </citation>
    <scope>NUCLEOTIDE SEQUENCE [LARGE SCALE GENOMIC DNA]</scope>
    <source>
        <strain evidence="2">cv. Darmor-bzh</strain>
    </source>
</reference>
<dbReference type="EMBL" id="LK032693">
    <property type="protein sequence ID" value="CDY46978.1"/>
    <property type="molecule type" value="Genomic_DNA"/>
</dbReference>
<name>A0A078ICL6_BRANA</name>
<dbReference type="STRING" id="3708.A0A078ICL6"/>
<accession>A0A078ICL6</accession>
<dbReference type="PANTHER" id="PTHR21385:SF0">
    <property type="entry name" value="RE51073P"/>
    <property type="match status" value="1"/>
</dbReference>
<keyword evidence="2" id="KW-1185">Reference proteome</keyword>
<gene>
    <name evidence="1" type="primary">BnaC09g14260D</name>
    <name evidence="1" type="ORF">GSBRNA2T00086465001</name>
</gene>